<feature type="region of interest" description="Disordered" evidence="4">
    <location>
        <begin position="495"/>
        <end position="516"/>
    </location>
</feature>
<dbReference type="PANTHER" id="PTHR24174:SF16">
    <property type="entry name" value="CASKIN-2"/>
    <property type="match status" value="1"/>
</dbReference>
<feature type="domain" description="SAM" evidence="5">
    <location>
        <begin position="548"/>
        <end position="606"/>
    </location>
</feature>
<dbReference type="SUPFAM" id="SSF50044">
    <property type="entry name" value="SH3-domain"/>
    <property type="match status" value="1"/>
</dbReference>
<reference evidence="7" key="2">
    <citation type="submission" date="2020-10" db="UniProtKB">
        <authorList>
            <consortium name="WormBaseParasite"/>
        </authorList>
    </citation>
    <scope>IDENTIFICATION</scope>
</reference>
<dbReference type="PROSITE" id="PS50105">
    <property type="entry name" value="SAM_DOMAIN"/>
    <property type="match status" value="2"/>
</dbReference>
<feature type="compositionally biased region" description="Polar residues" evidence="4">
    <location>
        <begin position="695"/>
        <end position="713"/>
    </location>
</feature>
<keyword evidence="2 3" id="KW-0040">ANK repeat</keyword>
<sequence length="961" mass="105837">MQNLGAAVNCYSMSLTWAIEKKPDKSRIPLHYAVQHPDTYLTRLFIKYGAHVDASDYSEATPAHFVAKEGRVENACILLTHGAEFCCRDKYGRTALDVAAEEGHVELLQLLIRNSMSTLIRILNTDTRIVNSPLHLAARNGHVEIVNILLTEGEFPINLVTSNGTALHEAVLHGRVQVVRLLLHKGINQKLLDQDGRTAADVAVDSSEYNPVSAPLILQLLTEALTPTYGIAVRDYFQDRQCYESAKTGSRGGASQLPLKVGEVVWILGNPNSSDKIYWQGITFSARGFSRCGYFPRRAVRIVRPLPGKELSPMGYEIYRKHNGDAKRKVKKVEVPRVPMMNNSAVTSSATESVFNSSNTTDYHTDSGSNASDRHSYYTNSSAPLPGLSPTPSRAESLFDSVTVASFPDDDYSCTETVAVASNPMSRSCSTAMQHANSYGSIANSYSHGSSDSHSSDGFAQRRTKPMVPTRSSSNSLNSQFSNIRSASSGLIDNSPAATTISNSTSRSSNATSPGPSIAPSLLYRMALPLRGQRHRHKVADMVIRGIPETEIIAEWLNSLGLTEYLQLFVVQGYDLASIARVTPQDLITLGITLPDHRRKMIQDIQEWHITDGYPSYVPGSNGIRDFLTAIGLQQYINTFEKQNFKAIRDLEELSYEDFEDVGVKKLGHMKRLFLALKKLKTNREARQQQQQQQAATSDYGTINTVNHDSNGHNPMETHFNMPPPSYNYPTGTLTSRSSSAIGDCRNFVDGGSFQSAQQQRPSRMSMPNEPARQRSMVFPSQQAMPSSARLPRSSPAHQLSTKDIHSAGSVASSSSSQDSVSSMGLNYGQAERKLTKLNLVTMDQILSKLDDIENDSVISMSMAEDFPPSPAPLSCNMALERLRAMKLPGEDDSDNESMIHDFDFKEQAYQFINGTNTFSSRPMMEHANSDSDELSGLGQMLRDLTDELDAQLHPCGSTTV</sequence>
<evidence type="ECO:0000313" key="6">
    <source>
        <dbReference type="Proteomes" id="UP000492821"/>
    </source>
</evidence>
<dbReference type="Gene3D" id="1.10.150.50">
    <property type="entry name" value="Transcription Factor, Ets-1"/>
    <property type="match status" value="2"/>
</dbReference>
<proteinExistence type="predicted"/>
<dbReference type="InterPro" id="IPR013761">
    <property type="entry name" value="SAM/pointed_sf"/>
</dbReference>
<dbReference type="Pfam" id="PF12796">
    <property type="entry name" value="Ank_2"/>
    <property type="match status" value="2"/>
</dbReference>
<dbReference type="SMART" id="SM00248">
    <property type="entry name" value="ANK"/>
    <property type="match status" value="6"/>
</dbReference>
<evidence type="ECO:0000256" key="4">
    <source>
        <dbReference type="SAM" id="MobiDB-lite"/>
    </source>
</evidence>
<name>A0A7E4UQQ0_PANRE</name>
<dbReference type="WBParaSite" id="Pan_g11338.t1">
    <property type="protein sequence ID" value="Pan_g11338.t1"/>
    <property type="gene ID" value="Pan_g11338"/>
</dbReference>
<dbReference type="InterPro" id="IPR001660">
    <property type="entry name" value="SAM"/>
</dbReference>
<feature type="compositionally biased region" description="Polar residues" evidence="4">
    <location>
        <begin position="349"/>
        <end position="383"/>
    </location>
</feature>
<feature type="repeat" description="ANK" evidence="3">
    <location>
        <begin position="25"/>
        <end position="57"/>
    </location>
</feature>
<dbReference type="AlphaFoldDB" id="A0A7E4UQQ0"/>
<dbReference type="Proteomes" id="UP000492821">
    <property type="component" value="Unassembled WGS sequence"/>
</dbReference>
<accession>A0A7E4UQQ0</accession>
<protein>
    <submittedName>
        <fullName evidence="7">Caskin-2</fullName>
    </submittedName>
</protein>
<dbReference type="SUPFAM" id="SSF47769">
    <property type="entry name" value="SAM/Pointed domain"/>
    <property type="match status" value="2"/>
</dbReference>
<keyword evidence="6" id="KW-1185">Reference proteome</keyword>
<feature type="compositionally biased region" description="Polar residues" evidence="4">
    <location>
        <begin position="753"/>
        <end position="763"/>
    </location>
</feature>
<feature type="region of interest" description="Disordered" evidence="4">
    <location>
        <begin position="349"/>
        <end position="395"/>
    </location>
</feature>
<dbReference type="SMART" id="SM00454">
    <property type="entry name" value="SAM"/>
    <property type="match status" value="2"/>
</dbReference>
<feature type="region of interest" description="Disordered" evidence="4">
    <location>
        <begin position="685"/>
        <end position="825"/>
    </location>
</feature>
<organism evidence="6 7">
    <name type="scientific">Panagrellus redivivus</name>
    <name type="common">Microworm</name>
    <dbReference type="NCBI Taxonomy" id="6233"/>
    <lineage>
        <taxon>Eukaryota</taxon>
        <taxon>Metazoa</taxon>
        <taxon>Ecdysozoa</taxon>
        <taxon>Nematoda</taxon>
        <taxon>Chromadorea</taxon>
        <taxon>Rhabditida</taxon>
        <taxon>Tylenchina</taxon>
        <taxon>Panagrolaimomorpha</taxon>
        <taxon>Panagrolaimoidea</taxon>
        <taxon>Panagrolaimidae</taxon>
        <taxon>Panagrellus</taxon>
    </lineage>
</organism>
<dbReference type="InterPro" id="IPR036028">
    <property type="entry name" value="SH3-like_dom_sf"/>
</dbReference>
<reference evidence="6" key="1">
    <citation type="journal article" date="2013" name="Genetics">
        <title>The draft genome and transcriptome of Panagrellus redivivus are shaped by the harsh demands of a free-living lifestyle.</title>
        <authorList>
            <person name="Srinivasan J."/>
            <person name="Dillman A.R."/>
            <person name="Macchietto M.G."/>
            <person name="Heikkinen L."/>
            <person name="Lakso M."/>
            <person name="Fracchia K.M."/>
            <person name="Antoshechkin I."/>
            <person name="Mortazavi A."/>
            <person name="Wong G."/>
            <person name="Sternberg P.W."/>
        </authorList>
    </citation>
    <scope>NUCLEOTIDE SEQUENCE [LARGE SCALE GENOMIC DNA]</scope>
    <source>
        <strain evidence="6">MT8872</strain>
    </source>
</reference>
<evidence type="ECO:0000259" key="5">
    <source>
        <dbReference type="PROSITE" id="PS50105"/>
    </source>
</evidence>
<feature type="repeat" description="ANK" evidence="3">
    <location>
        <begin position="162"/>
        <end position="194"/>
    </location>
</feature>
<feature type="domain" description="SAM" evidence="5">
    <location>
        <begin position="619"/>
        <end position="683"/>
    </location>
</feature>
<feature type="compositionally biased region" description="Low complexity" evidence="4">
    <location>
        <begin position="447"/>
        <end position="458"/>
    </location>
</feature>
<dbReference type="SUPFAM" id="SSF48403">
    <property type="entry name" value="Ankyrin repeat"/>
    <property type="match status" value="1"/>
</dbReference>
<dbReference type="InterPro" id="IPR033635">
    <property type="entry name" value="ANKS1/Caskin"/>
</dbReference>
<dbReference type="Pfam" id="PF00536">
    <property type="entry name" value="SAM_1"/>
    <property type="match status" value="2"/>
</dbReference>
<dbReference type="PROSITE" id="PS50297">
    <property type="entry name" value="ANK_REP_REGION"/>
    <property type="match status" value="4"/>
</dbReference>
<evidence type="ECO:0000313" key="7">
    <source>
        <dbReference type="WBParaSite" id="Pan_g11338.t1"/>
    </source>
</evidence>
<feature type="compositionally biased region" description="Low complexity" evidence="4">
    <location>
        <begin position="786"/>
        <end position="797"/>
    </location>
</feature>
<evidence type="ECO:0000256" key="3">
    <source>
        <dbReference type="PROSITE-ProRule" id="PRU00023"/>
    </source>
</evidence>
<evidence type="ECO:0000256" key="2">
    <source>
        <dbReference type="ARBA" id="ARBA00023043"/>
    </source>
</evidence>
<dbReference type="PROSITE" id="PS50088">
    <property type="entry name" value="ANK_REPEAT"/>
    <property type="match status" value="4"/>
</dbReference>
<feature type="compositionally biased region" description="Low complexity" evidence="4">
    <location>
        <begin position="497"/>
        <end position="513"/>
    </location>
</feature>
<feature type="repeat" description="ANK" evidence="3">
    <location>
        <begin position="91"/>
        <end position="115"/>
    </location>
</feature>
<feature type="compositionally biased region" description="Polar residues" evidence="4">
    <location>
        <begin position="728"/>
        <end position="741"/>
    </location>
</feature>
<keyword evidence="1" id="KW-0677">Repeat</keyword>
<dbReference type="Gene3D" id="1.25.40.20">
    <property type="entry name" value="Ankyrin repeat-containing domain"/>
    <property type="match status" value="2"/>
</dbReference>
<feature type="compositionally biased region" description="Low complexity" evidence="4">
    <location>
        <begin position="807"/>
        <end position="823"/>
    </location>
</feature>
<dbReference type="InterPro" id="IPR036770">
    <property type="entry name" value="Ankyrin_rpt-contain_sf"/>
</dbReference>
<evidence type="ECO:0000256" key="1">
    <source>
        <dbReference type="ARBA" id="ARBA00022737"/>
    </source>
</evidence>
<dbReference type="InterPro" id="IPR002110">
    <property type="entry name" value="Ankyrin_rpt"/>
</dbReference>
<feature type="repeat" description="ANK" evidence="3">
    <location>
        <begin position="129"/>
        <end position="153"/>
    </location>
</feature>
<feature type="region of interest" description="Disordered" evidence="4">
    <location>
        <begin position="446"/>
        <end position="480"/>
    </location>
</feature>
<dbReference type="PANTHER" id="PTHR24174">
    <property type="entry name" value="ANKYRIN REPEAT AND STERILE ALPHA MOTIF DOMAIN-CONTAINING PROTEIN 1"/>
    <property type="match status" value="1"/>
</dbReference>